<evidence type="ECO:0000256" key="2">
    <source>
        <dbReference type="ARBA" id="ARBA00022723"/>
    </source>
</evidence>
<dbReference type="InterPro" id="IPR032466">
    <property type="entry name" value="Metal_Hydrolase"/>
</dbReference>
<evidence type="ECO:0000256" key="1">
    <source>
        <dbReference type="ARBA" id="ARBA00010716"/>
    </source>
</evidence>
<feature type="binding site" evidence="8">
    <location>
        <position position="190"/>
    </location>
    <ligand>
        <name>Zn(2+)</name>
        <dbReference type="ChEBI" id="CHEBI:29105"/>
    </ligand>
</feature>
<dbReference type="Proteomes" id="UP000199421">
    <property type="component" value="Unassembled WGS sequence"/>
</dbReference>
<keyword evidence="2 8" id="KW-0479">Metal-binding</keyword>
<feature type="binding site" evidence="7">
    <location>
        <position position="136"/>
    </location>
    <ligand>
        <name>substrate</name>
    </ligand>
</feature>
<gene>
    <name evidence="10" type="ORF">SAMN05661044_01894</name>
</gene>
<dbReference type="PIRSF" id="PIRSF038994">
    <property type="entry name" value="NagA"/>
    <property type="match status" value="1"/>
</dbReference>
<dbReference type="RefSeq" id="WP_093322698.1">
    <property type="nucleotide sequence ID" value="NZ_FOAF01000001.1"/>
</dbReference>
<comment type="cofactor">
    <cofactor evidence="8">
        <name>a divalent metal cation</name>
        <dbReference type="ChEBI" id="CHEBI:60240"/>
    </cofactor>
    <text evidence="8">Binds 1 divalent metal cation per subunit.</text>
</comment>
<dbReference type="STRING" id="407022.SAMN05661044_01894"/>
<name>A0A1H7M7S8_OLID1</name>
<protein>
    <submittedName>
        <fullName evidence="10">N-acetylglucosamine-6-phosphate deacetylase</fullName>
    </submittedName>
</protein>
<reference evidence="11" key="1">
    <citation type="submission" date="2016-10" db="EMBL/GenBank/DDBJ databases">
        <authorList>
            <person name="Varghese N."/>
            <person name="Submissions S."/>
        </authorList>
    </citation>
    <scope>NUCLEOTIDE SEQUENCE [LARGE SCALE GENOMIC DNA]</scope>
    <source>
        <strain evidence="11">DSM 18733</strain>
    </source>
</reference>
<feature type="active site" description="Proton donor/acceptor" evidence="6">
    <location>
        <position position="268"/>
    </location>
</feature>
<dbReference type="EMBL" id="FOAF01000001">
    <property type="protein sequence ID" value="SEL07149.1"/>
    <property type="molecule type" value="Genomic_DNA"/>
</dbReference>
<dbReference type="InterPro" id="IPR003764">
    <property type="entry name" value="GlcNAc_6-P_deAcase"/>
</dbReference>
<evidence type="ECO:0000256" key="3">
    <source>
        <dbReference type="ARBA" id="ARBA00022801"/>
    </source>
</evidence>
<dbReference type="GO" id="GO:0046872">
    <property type="term" value="F:metal ion binding"/>
    <property type="evidence" value="ECO:0007669"/>
    <property type="project" value="UniProtKB-KW"/>
</dbReference>
<proteinExistence type="inferred from homology"/>
<organism evidence="10 11">
    <name type="scientific">Olivibacter domesticus</name>
    <name type="common">Pseudosphingobacterium domesticum</name>
    <dbReference type="NCBI Taxonomy" id="407022"/>
    <lineage>
        <taxon>Bacteria</taxon>
        <taxon>Pseudomonadati</taxon>
        <taxon>Bacteroidota</taxon>
        <taxon>Sphingobacteriia</taxon>
        <taxon>Sphingobacteriales</taxon>
        <taxon>Sphingobacteriaceae</taxon>
        <taxon>Olivibacter</taxon>
    </lineage>
</organism>
<dbReference type="OrthoDB" id="9776488at2"/>
<evidence type="ECO:0000256" key="8">
    <source>
        <dbReference type="PIRSR" id="PIRSR038994-3"/>
    </source>
</evidence>
<evidence type="ECO:0000256" key="4">
    <source>
        <dbReference type="ARBA" id="ARBA00023277"/>
    </source>
</evidence>
<accession>A0A1H7M7S8</accession>
<dbReference type="AlphaFoldDB" id="A0A1H7M7S8"/>
<dbReference type="SUPFAM" id="SSF51556">
    <property type="entry name" value="Metallo-dependent hydrolases"/>
    <property type="match status" value="1"/>
</dbReference>
<dbReference type="Pfam" id="PF01979">
    <property type="entry name" value="Amidohydro_1"/>
    <property type="match status" value="1"/>
</dbReference>
<evidence type="ECO:0000256" key="5">
    <source>
        <dbReference type="PIRNR" id="PIRNR038994"/>
    </source>
</evidence>
<dbReference type="NCBIfam" id="TIGR00221">
    <property type="entry name" value="nagA"/>
    <property type="match status" value="1"/>
</dbReference>
<evidence type="ECO:0000259" key="9">
    <source>
        <dbReference type="Pfam" id="PF01979"/>
    </source>
</evidence>
<dbReference type="PANTHER" id="PTHR11113:SF14">
    <property type="entry name" value="N-ACETYLGLUCOSAMINE-6-PHOSPHATE DEACETYLASE"/>
    <property type="match status" value="1"/>
</dbReference>
<dbReference type="PANTHER" id="PTHR11113">
    <property type="entry name" value="N-ACETYLGLUCOSAMINE-6-PHOSPHATE DEACETYLASE"/>
    <property type="match status" value="1"/>
</dbReference>
<feature type="binding site" evidence="7">
    <location>
        <begin position="300"/>
        <end position="302"/>
    </location>
    <ligand>
        <name>substrate</name>
    </ligand>
</feature>
<dbReference type="GO" id="GO:0008448">
    <property type="term" value="F:N-acetylglucosamine-6-phosphate deacetylase activity"/>
    <property type="evidence" value="ECO:0007669"/>
    <property type="project" value="InterPro"/>
</dbReference>
<comment type="similarity">
    <text evidence="1 5">Belongs to the metallo-dependent hydrolases superfamily. NagA family.</text>
</comment>
<dbReference type="Gene3D" id="2.30.40.10">
    <property type="entry name" value="Urease, subunit C, domain 1"/>
    <property type="match status" value="1"/>
</dbReference>
<feature type="binding site" evidence="7">
    <location>
        <begin position="214"/>
        <end position="215"/>
    </location>
    <ligand>
        <name>substrate</name>
    </ligand>
</feature>
<evidence type="ECO:0000256" key="6">
    <source>
        <dbReference type="PIRSR" id="PIRSR038994-1"/>
    </source>
</evidence>
<feature type="binding site" evidence="8">
    <location>
        <position position="211"/>
    </location>
    <ligand>
        <name>Zn(2+)</name>
        <dbReference type="ChEBI" id="CHEBI:29105"/>
    </ligand>
</feature>
<dbReference type="GO" id="GO:0006046">
    <property type="term" value="P:N-acetylglucosamine catabolic process"/>
    <property type="evidence" value="ECO:0007669"/>
    <property type="project" value="TreeGrafter"/>
</dbReference>
<keyword evidence="4 5" id="KW-0119">Carbohydrate metabolism</keyword>
<feature type="domain" description="Amidohydrolase-related" evidence="9">
    <location>
        <begin position="84"/>
        <end position="359"/>
    </location>
</feature>
<keyword evidence="3 5" id="KW-0378">Hydrolase</keyword>
<evidence type="ECO:0000313" key="11">
    <source>
        <dbReference type="Proteomes" id="UP000199421"/>
    </source>
</evidence>
<sequence>MEFKVFAHKIYTGDDVLENQIITCAHGKIKNISSGYQSSADEVVENISASFFDIQLNGGANYHFTANPTEECIADMEASSTLDGVGYLLPTLITSSKDNIFRGIDAIKNYCIQHPKSGVLGMHLEGPFLNPIKRGAHLTKYIQKPNKELIQELIEYANGTILQMTIAPEMFDEYTLKYLLKSGVALAAGHSNATYEEASSAFSLGIQQVTHLFNAMSPFLHRAPGLVGATFDHPDVYAPIVLDGRHVDFAAAKIAHQIKKDKLFLISDALFLRKKKTSFTWEEFDAKLINDEYINSDGNLAGANISLPDAVRNAVNELNLTVKEAVEMATIRPAKALGLSNTIGKLAANYPAKFTLFDNELNHFEVLDLL</sequence>
<feature type="binding site" evidence="8">
    <location>
        <position position="125"/>
    </location>
    <ligand>
        <name>Zn(2+)</name>
        <dbReference type="ChEBI" id="CHEBI:29105"/>
    </ligand>
</feature>
<feature type="binding site" evidence="7">
    <location>
        <position position="246"/>
    </location>
    <ligand>
        <name>substrate</name>
    </ligand>
</feature>
<evidence type="ECO:0000313" key="10">
    <source>
        <dbReference type="EMBL" id="SEL07149.1"/>
    </source>
</evidence>
<feature type="binding site" evidence="7">
    <location>
        <position position="222"/>
    </location>
    <ligand>
        <name>substrate</name>
    </ligand>
</feature>
<keyword evidence="11" id="KW-1185">Reference proteome</keyword>
<evidence type="ECO:0000256" key="7">
    <source>
        <dbReference type="PIRSR" id="PIRSR038994-2"/>
    </source>
</evidence>
<dbReference type="InterPro" id="IPR006680">
    <property type="entry name" value="Amidohydro-rel"/>
</dbReference>
<dbReference type="Gene3D" id="3.20.20.140">
    <property type="entry name" value="Metal-dependent hydrolases"/>
    <property type="match status" value="1"/>
</dbReference>
<dbReference type="InterPro" id="IPR011059">
    <property type="entry name" value="Metal-dep_hydrolase_composite"/>
</dbReference>